<evidence type="ECO:0000256" key="5">
    <source>
        <dbReference type="SAM" id="Phobius"/>
    </source>
</evidence>
<evidence type="ECO:0000256" key="1">
    <source>
        <dbReference type="ARBA" id="ARBA00004141"/>
    </source>
</evidence>
<evidence type="ECO:0000313" key="8">
    <source>
        <dbReference type="Ensembl" id="ENSPFOP00000018358.1"/>
    </source>
</evidence>
<dbReference type="GO" id="GO:0005230">
    <property type="term" value="F:extracellular ligand-gated monoatomic ion channel activity"/>
    <property type="evidence" value="ECO:0007669"/>
    <property type="project" value="InterPro"/>
</dbReference>
<evidence type="ECO:0000259" key="6">
    <source>
        <dbReference type="Pfam" id="PF02931"/>
    </source>
</evidence>
<dbReference type="GeneTree" id="ENSGT00940000163471"/>
<organism evidence="8 9">
    <name type="scientific">Poecilia formosa</name>
    <name type="common">Amazon molly</name>
    <name type="synonym">Limia formosa</name>
    <dbReference type="NCBI Taxonomy" id="48698"/>
    <lineage>
        <taxon>Eukaryota</taxon>
        <taxon>Metazoa</taxon>
        <taxon>Chordata</taxon>
        <taxon>Craniata</taxon>
        <taxon>Vertebrata</taxon>
        <taxon>Euteleostomi</taxon>
        <taxon>Actinopterygii</taxon>
        <taxon>Neopterygii</taxon>
        <taxon>Teleostei</taxon>
        <taxon>Neoteleostei</taxon>
        <taxon>Acanthomorphata</taxon>
        <taxon>Ovalentaria</taxon>
        <taxon>Atherinomorphae</taxon>
        <taxon>Cyprinodontiformes</taxon>
        <taxon>Poeciliidae</taxon>
        <taxon>Poeciliinae</taxon>
        <taxon>Poecilia</taxon>
    </lineage>
</organism>
<dbReference type="InterPro" id="IPR036734">
    <property type="entry name" value="Neur_chan_lig-bd_sf"/>
</dbReference>
<comment type="subcellular location">
    <subcellularLocation>
        <location evidence="1">Membrane</location>
        <topology evidence="1">Multi-pass membrane protein</topology>
    </subcellularLocation>
</comment>
<accession>A0A087YK05</accession>
<dbReference type="Pfam" id="PF02932">
    <property type="entry name" value="Neur_chan_memb"/>
    <property type="match status" value="1"/>
</dbReference>
<dbReference type="Proteomes" id="UP000028760">
    <property type="component" value="Unassembled WGS sequence"/>
</dbReference>
<dbReference type="EMBL" id="AYCK01029408">
    <property type="status" value="NOT_ANNOTATED_CDS"/>
    <property type="molecule type" value="Genomic_DNA"/>
</dbReference>
<feature type="domain" description="Neurotransmitter-gated ion-channel transmembrane" evidence="7">
    <location>
        <begin position="166"/>
        <end position="369"/>
    </location>
</feature>
<dbReference type="InterPro" id="IPR006201">
    <property type="entry name" value="Neur_channel"/>
</dbReference>
<dbReference type="STRING" id="48698.ENSPFOP00000018358"/>
<keyword evidence="9" id="KW-1185">Reference proteome</keyword>
<dbReference type="GO" id="GO:0004888">
    <property type="term" value="F:transmembrane signaling receptor activity"/>
    <property type="evidence" value="ECO:0007669"/>
    <property type="project" value="InterPro"/>
</dbReference>
<keyword evidence="2 5" id="KW-0812">Transmembrane</keyword>
<keyword evidence="4 5" id="KW-0472">Membrane</keyword>
<dbReference type="Gene3D" id="1.20.58.390">
    <property type="entry name" value="Neurotransmitter-gated ion-channel transmembrane domain"/>
    <property type="match status" value="1"/>
</dbReference>
<dbReference type="GO" id="GO:0016020">
    <property type="term" value="C:membrane"/>
    <property type="evidence" value="ECO:0007669"/>
    <property type="project" value="UniProtKB-SubCell"/>
</dbReference>
<evidence type="ECO:0000256" key="4">
    <source>
        <dbReference type="ARBA" id="ARBA00023136"/>
    </source>
</evidence>
<reference evidence="8" key="3">
    <citation type="submission" date="2025-09" db="UniProtKB">
        <authorList>
            <consortium name="Ensembl"/>
        </authorList>
    </citation>
    <scope>IDENTIFICATION</scope>
</reference>
<dbReference type="Gene3D" id="2.70.170.10">
    <property type="entry name" value="Neurotransmitter-gated ion-channel ligand-binding domain"/>
    <property type="match status" value="1"/>
</dbReference>
<dbReference type="SUPFAM" id="SSF90112">
    <property type="entry name" value="Neurotransmitter-gated ion-channel transmembrane pore"/>
    <property type="match status" value="1"/>
</dbReference>
<dbReference type="InterPro" id="IPR006202">
    <property type="entry name" value="Neur_chan_lig-bd"/>
</dbReference>
<evidence type="ECO:0000256" key="2">
    <source>
        <dbReference type="ARBA" id="ARBA00022692"/>
    </source>
</evidence>
<dbReference type="SUPFAM" id="SSF63712">
    <property type="entry name" value="Nicotinic receptor ligand binding domain-like"/>
    <property type="match status" value="1"/>
</dbReference>
<name>A0A087YK05_POEFO</name>
<proteinExistence type="predicted"/>
<dbReference type="eggNOG" id="KOG3645">
    <property type="taxonomic scope" value="Eukaryota"/>
</dbReference>
<dbReference type="FunFam" id="1.20.58.390:FF:000103">
    <property type="entry name" value="Si:ch211-256e16.10"/>
    <property type="match status" value="1"/>
</dbReference>
<feature type="transmembrane region" description="Helical" evidence="5">
    <location>
        <begin position="156"/>
        <end position="175"/>
    </location>
</feature>
<dbReference type="PROSITE" id="PS00236">
    <property type="entry name" value="NEUROTR_ION_CHANNEL"/>
    <property type="match status" value="1"/>
</dbReference>
<sequence length="382" mass="43728">WDNEHIWWDPERFCGTTHILVPTKYLWMPDMTIEEMTEQDKASPSPNLNIRNYGWVEFRNDQVVISTCKMRVYKFPFDVQSCNISFKSIMHSVSDEEIKLFYYKNNSEISEWSRKAMETQYEWLFVSMTVTSKTVNHFGFNQTMIVYTINMKRRSVLYIANFLLPVLFFLCLDLASLLLSDTGGEKVGFKITVLLAVTVMQLILNDNLPSSSDKIPLIAVYCIGTFALMLLSLLETILVIHLINRDAWQDIEQDKTKDPVEGQEEKLTNSHTCFIGIKTCSSCASVSKNSADGRLSIGKEVRTLKGSEGRVTEVSIALEKMSDELGEIKKSITLLSSRQEEDKAGYWTRTAQKINKAFAVFYVTAAVLFLLFVSIMWYSADE</sequence>
<feature type="transmembrane region" description="Helical" evidence="5">
    <location>
        <begin position="216"/>
        <end position="243"/>
    </location>
</feature>
<feature type="transmembrane region" description="Helical" evidence="5">
    <location>
        <begin position="359"/>
        <end position="380"/>
    </location>
</feature>
<evidence type="ECO:0000259" key="7">
    <source>
        <dbReference type="Pfam" id="PF02932"/>
    </source>
</evidence>
<keyword evidence="3 5" id="KW-1133">Transmembrane helix</keyword>
<dbReference type="OMA" id="KVASFCM"/>
<evidence type="ECO:0000313" key="9">
    <source>
        <dbReference type="Proteomes" id="UP000028760"/>
    </source>
</evidence>
<dbReference type="InterPro" id="IPR018000">
    <property type="entry name" value="Neurotransmitter_ion_chnl_CS"/>
</dbReference>
<dbReference type="PANTHER" id="PTHR18945">
    <property type="entry name" value="NEUROTRANSMITTER GATED ION CHANNEL"/>
    <property type="match status" value="1"/>
</dbReference>
<reference evidence="9" key="1">
    <citation type="submission" date="2013-10" db="EMBL/GenBank/DDBJ databases">
        <authorList>
            <person name="Schartl M."/>
            <person name="Warren W."/>
        </authorList>
    </citation>
    <scope>NUCLEOTIDE SEQUENCE [LARGE SCALE GENOMIC DNA]</scope>
    <source>
        <strain evidence="9">female</strain>
    </source>
</reference>
<dbReference type="InterPro" id="IPR036719">
    <property type="entry name" value="Neuro-gated_channel_TM_sf"/>
</dbReference>
<dbReference type="Pfam" id="PF02931">
    <property type="entry name" value="Neur_chan_LBD"/>
    <property type="match status" value="1"/>
</dbReference>
<dbReference type="Ensembl" id="ENSPFOT00000018380.1">
    <property type="protein sequence ID" value="ENSPFOP00000018358.1"/>
    <property type="gene ID" value="ENSPFOG00000018262.1"/>
</dbReference>
<protein>
    <submittedName>
        <fullName evidence="8">Uncharacterized protein</fullName>
    </submittedName>
</protein>
<dbReference type="AlphaFoldDB" id="A0A087YK05"/>
<dbReference type="InterPro" id="IPR006029">
    <property type="entry name" value="Neurotrans-gated_channel_TM"/>
</dbReference>
<dbReference type="InterPro" id="IPR038050">
    <property type="entry name" value="Neuro_actylchol_rec"/>
</dbReference>
<reference evidence="8" key="2">
    <citation type="submission" date="2025-08" db="UniProtKB">
        <authorList>
            <consortium name="Ensembl"/>
        </authorList>
    </citation>
    <scope>IDENTIFICATION</scope>
</reference>
<evidence type="ECO:0000256" key="3">
    <source>
        <dbReference type="ARBA" id="ARBA00022989"/>
    </source>
</evidence>
<feature type="domain" description="Neurotransmitter-gated ion-channel ligand-binding" evidence="6">
    <location>
        <begin position="1"/>
        <end position="154"/>
    </location>
</feature>